<dbReference type="Pfam" id="PF07332">
    <property type="entry name" value="Phage_holin_3_6"/>
    <property type="match status" value="1"/>
</dbReference>
<proteinExistence type="predicted"/>
<evidence type="ECO:0000256" key="1">
    <source>
        <dbReference type="SAM" id="Phobius"/>
    </source>
</evidence>
<dbReference type="AlphaFoldDB" id="A0A7C5HCU0"/>
<sequence length="130" mass="14555">MEPQQKNQDQKQAQSRKGMPGLIEDTITSTVDDMKAIVDAKLELFRIEMTEKVALASALLLLVVTLMIGAAYLLSSIALLIGELLDHIWLGYLIVSLVFLGFFAFFTKAKPEALKNFIHKILLSANDYRK</sequence>
<evidence type="ECO:0000313" key="2">
    <source>
        <dbReference type="EMBL" id="HHE07834.1"/>
    </source>
</evidence>
<keyword evidence="1" id="KW-0472">Membrane</keyword>
<dbReference type="Proteomes" id="UP000886059">
    <property type="component" value="Unassembled WGS sequence"/>
</dbReference>
<protein>
    <submittedName>
        <fullName evidence="2">Phage holin family protein</fullName>
    </submittedName>
</protein>
<organism evidence="2">
    <name type="scientific">Chlorobaculum parvum</name>
    <dbReference type="NCBI Taxonomy" id="274539"/>
    <lineage>
        <taxon>Bacteria</taxon>
        <taxon>Pseudomonadati</taxon>
        <taxon>Chlorobiota</taxon>
        <taxon>Chlorobiia</taxon>
        <taxon>Chlorobiales</taxon>
        <taxon>Chlorobiaceae</taxon>
        <taxon>Chlorobaculum</taxon>
    </lineage>
</organism>
<feature type="transmembrane region" description="Helical" evidence="1">
    <location>
        <begin position="53"/>
        <end position="81"/>
    </location>
</feature>
<gene>
    <name evidence="2" type="ORF">ENL01_02865</name>
</gene>
<name>A0A7C5HCU0_9CHLB</name>
<keyword evidence="1" id="KW-0812">Transmembrane</keyword>
<accession>A0A7C5HCU0</accession>
<feature type="transmembrane region" description="Helical" evidence="1">
    <location>
        <begin position="87"/>
        <end position="106"/>
    </location>
</feature>
<keyword evidence="1" id="KW-1133">Transmembrane helix</keyword>
<dbReference type="InterPro" id="IPR009937">
    <property type="entry name" value="Phage_holin_3_6"/>
</dbReference>
<dbReference type="EMBL" id="DRSK01000166">
    <property type="protein sequence ID" value="HHE07834.1"/>
    <property type="molecule type" value="Genomic_DNA"/>
</dbReference>
<comment type="caution">
    <text evidence="2">The sequence shown here is derived from an EMBL/GenBank/DDBJ whole genome shotgun (WGS) entry which is preliminary data.</text>
</comment>
<reference evidence="2" key="1">
    <citation type="journal article" date="2020" name="mSystems">
        <title>Genome- and Community-Level Interaction Insights into Carbon Utilization and Element Cycling Functions of Hydrothermarchaeota in Hydrothermal Sediment.</title>
        <authorList>
            <person name="Zhou Z."/>
            <person name="Liu Y."/>
            <person name="Xu W."/>
            <person name="Pan J."/>
            <person name="Luo Z.H."/>
            <person name="Li M."/>
        </authorList>
    </citation>
    <scope>NUCLEOTIDE SEQUENCE [LARGE SCALE GENOMIC DNA]</scope>
    <source>
        <strain evidence="2">HyVt-628</strain>
    </source>
</reference>